<dbReference type="InterPro" id="IPR011110">
    <property type="entry name" value="Reg_prop"/>
</dbReference>
<dbReference type="EMBL" id="JALJYF010000002">
    <property type="protein sequence ID" value="MCP1728181.1"/>
    <property type="molecule type" value="Genomic_DNA"/>
</dbReference>
<dbReference type="InterPro" id="IPR013783">
    <property type="entry name" value="Ig-like_fold"/>
</dbReference>
<dbReference type="PROSITE" id="PS50887">
    <property type="entry name" value="GGDEF"/>
    <property type="match status" value="1"/>
</dbReference>
<dbReference type="RefSeq" id="WP_253449814.1">
    <property type="nucleotide sequence ID" value="NZ_JALJYF010000002.1"/>
</dbReference>
<dbReference type="InterPro" id="IPR011123">
    <property type="entry name" value="Y_Y_Y"/>
</dbReference>
<feature type="chain" id="PRO_5045326649" description="diguanylate cyclase" evidence="5">
    <location>
        <begin position="21"/>
        <end position="1032"/>
    </location>
</feature>
<dbReference type="InterPro" id="IPR000160">
    <property type="entry name" value="GGDEF_dom"/>
</dbReference>
<dbReference type="InterPro" id="IPR015943">
    <property type="entry name" value="WD40/YVTN_repeat-like_dom_sf"/>
</dbReference>
<dbReference type="InterPro" id="IPR050469">
    <property type="entry name" value="Diguanylate_Cyclase"/>
</dbReference>
<protein>
    <recommendedName>
        <fullName evidence="1">diguanylate cyclase</fullName>
        <ecNumber evidence="1">2.7.7.65</ecNumber>
    </recommendedName>
</protein>
<keyword evidence="4" id="KW-0472">Membrane</keyword>
<dbReference type="Pfam" id="PF07495">
    <property type="entry name" value="Y_Y_Y"/>
    <property type="match status" value="1"/>
</dbReference>
<dbReference type="PANTHER" id="PTHR45138">
    <property type="entry name" value="REGULATORY COMPONENTS OF SENSORY TRANSDUCTION SYSTEM"/>
    <property type="match status" value="1"/>
</dbReference>
<dbReference type="SUPFAM" id="SSF101908">
    <property type="entry name" value="Putative isomerase YbhE"/>
    <property type="match status" value="1"/>
</dbReference>
<dbReference type="NCBIfam" id="TIGR00254">
    <property type="entry name" value="GGDEF"/>
    <property type="match status" value="1"/>
</dbReference>
<evidence type="ECO:0000259" key="6">
    <source>
        <dbReference type="PROSITE" id="PS50887"/>
    </source>
</evidence>
<keyword evidence="8" id="KW-1185">Reference proteome</keyword>
<feature type="transmembrane region" description="Helical" evidence="4">
    <location>
        <begin position="756"/>
        <end position="774"/>
    </location>
</feature>
<feature type="signal peptide" evidence="5">
    <location>
        <begin position="1"/>
        <end position="20"/>
    </location>
</feature>
<dbReference type="Proteomes" id="UP001523550">
    <property type="component" value="Unassembled WGS sequence"/>
</dbReference>
<keyword evidence="5" id="KW-0732">Signal</keyword>
<organism evidence="7 8">
    <name type="scientific">Natronospira proteinivora</name>
    <dbReference type="NCBI Taxonomy" id="1807133"/>
    <lineage>
        <taxon>Bacteria</taxon>
        <taxon>Pseudomonadati</taxon>
        <taxon>Pseudomonadota</taxon>
        <taxon>Gammaproteobacteria</taxon>
        <taxon>Natronospirales</taxon>
        <taxon>Natronospiraceae</taxon>
        <taxon>Natronospira</taxon>
    </lineage>
</organism>
<dbReference type="Gene3D" id="2.130.10.10">
    <property type="entry name" value="YVTN repeat-like/Quinoprotein amine dehydrogenase"/>
    <property type="match status" value="3"/>
</dbReference>
<evidence type="ECO:0000313" key="8">
    <source>
        <dbReference type="Proteomes" id="UP001523550"/>
    </source>
</evidence>
<dbReference type="Gene3D" id="3.30.70.270">
    <property type="match status" value="1"/>
</dbReference>
<dbReference type="InterPro" id="IPR043128">
    <property type="entry name" value="Rev_trsase/Diguanyl_cyclase"/>
</dbReference>
<dbReference type="Pfam" id="PF00990">
    <property type="entry name" value="GGDEF"/>
    <property type="match status" value="1"/>
</dbReference>
<evidence type="ECO:0000256" key="5">
    <source>
        <dbReference type="SAM" id="SignalP"/>
    </source>
</evidence>
<proteinExistence type="predicted"/>
<feature type="domain" description="GGDEF" evidence="6">
    <location>
        <begin position="854"/>
        <end position="994"/>
    </location>
</feature>
<dbReference type="SUPFAM" id="SSF63829">
    <property type="entry name" value="Calcium-dependent phosphotriesterase"/>
    <property type="match status" value="1"/>
</dbReference>
<comment type="catalytic activity">
    <reaction evidence="2">
        <text>2 GTP = 3',3'-c-di-GMP + 2 diphosphate</text>
        <dbReference type="Rhea" id="RHEA:24898"/>
        <dbReference type="ChEBI" id="CHEBI:33019"/>
        <dbReference type="ChEBI" id="CHEBI:37565"/>
        <dbReference type="ChEBI" id="CHEBI:58805"/>
        <dbReference type="EC" id="2.7.7.65"/>
    </reaction>
</comment>
<dbReference type="Pfam" id="PF07494">
    <property type="entry name" value="Reg_prop"/>
    <property type="match status" value="2"/>
</dbReference>
<dbReference type="CDD" id="cd01949">
    <property type="entry name" value="GGDEF"/>
    <property type="match status" value="1"/>
</dbReference>
<comment type="caution">
    <text evidence="7">The sequence shown here is derived from an EMBL/GenBank/DDBJ whole genome shotgun (WGS) entry which is preliminary data.</text>
</comment>
<feature type="coiled-coil region" evidence="3">
    <location>
        <begin position="778"/>
        <end position="819"/>
    </location>
</feature>
<name>A0ABT1GA34_9GAMM</name>
<gene>
    <name evidence="7" type="ORF">J2T60_002181</name>
</gene>
<accession>A0ABT1GA34</accession>
<evidence type="ECO:0000313" key="7">
    <source>
        <dbReference type="EMBL" id="MCP1728181.1"/>
    </source>
</evidence>
<reference evidence="7 8" key="1">
    <citation type="submission" date="2022-03" db="EMBL/GenBank/DDBJ databases">
        <title>Genomic Encyclopedia of Type Strains, Phase III (KMG-III): the genomes of soil and plant-associated and newly described type strains.</title>
        <authorList>
            <person name="Whitman W."/>
        </authorList>
    </citation>
    <scope>NUCLEOTIDE SEQUENCE [LARGE SCALE GENOMIC DNA]</scope>
    <source>
        <strain evidence="7 8">BSker1</strain>
    </source>
</reference>
<dbReference type="SUPFAM" id="SSF55073">
    <property type="entry name" value="Nucleotide cyclase"/>
    <property type="match status" value="1"/>
</dbReference>
<evidence type="ECO:0000256" key="1">
    <source>
        <dbReference type="ARBA" id="ARBA00012528"/>
    </source>
</evidence>
<dbReference type="Gene3D" id="2.60.40.10">
    <property type="entry name" value="Immunoglobulins"/>
    <property type="match status" value="1"/>
</dbReference>
<keyword evidence="4" id="KW-1133">Transmembrane helix</keyword>
<dbReference type="SMART" id="SM00267">
    <property type="entry name" value="GGDEF"/>
    <property type="match status" value="1"/>
</dbReference>
<keyword evidence="3" id="KW-0175">Coiled coil</keyword>
<dbReference type="PANTHER" id="PTHR45138:SF9">
    <property type="entry name" value="DIGUANYLATE CYCLASE DGCM-RELATED"/>
    <property type="match status" value="1"/>
</dbReference>
<keyword evidence="4" id="KW-0812">Transmembrane</keyword>
<evidence type="ECO:0000256" key="2">
    <source>
        <dbReference type="ARBA" id="ARBA00034247"/>
    </source>
</evidence>
<evidence type="ECO:0000256" key="3">
    <source>
        <dbReference type="SAM" id="Coils"/>
    </source>
</evidence>
<sequence>MIRFLFIIMLLSLVCAPAQAEREWAGKRFQDFVRDVWSLESGLPQITVTSIAQGPEGYIWVGTQQGLARFDGVRFTTWVAEEVDALPGNFIYDLHLDSQGRLWVATYKGVALYQQRAFHSIGGPPDVDGRPQEITVWAIDETPNGRILVAAEEGLFEADGHRLKPLPFPDMGPVYSLFSEADGVWLGGLGQFRFLGQDGLSSPHALPKGLEAVQVSGFARHDGELWVGSNDGLFRYSDNRLIPFVPMPEMQGQPVDALYSDDSDTLWVGSNHALLRIHGGVLKEVIDADHPNAHRQIQSIHQDHEGNLWLGSFRDGLARYWAGWTERFNEPQGLHEPLIWSVANADDDGVWVGSNDGLSHLSDELFELVIPGHALPHPHAYTLHQGPEGLWIGTRRGLVLMDPESGELNTPTVFDRLSPYQINGIVPAGPHGRYFFATTAGLFLWRGDDALERVSDRIGSRMVRQVRVEAGGSLLVATNSGLYRGPPDKLTALGERHGLLPGADYSAIHRVDEDLIVLTSIDSGLFARSNDQWQRISVEEGLPTNAAYFVSDDGDGHIWVAGFHGLYRVAVEEVRAVANGRAQAVNAEMILSESGRHIGSQQAYCCNGAGHAKGLMRDDGLWLPTRGGVVRIRPDAIFRNTVPPGMLVEQIYYQDRWHDHQPGQRHELPVGVRDVAFAFTALSFQDPRSIRLEFRVDGYDEQWRSLDNVSQRRADYTNLPPGDYRFQVRGANNAGVWVDEPASLEFRIPPRFHETLWFPLSGLGLLLLLFLLGYRWRVRQLRHRQAQLQGEVNERTEELRIANNRLVEANRALRDASQTDPLTGLRNRRYLYGQMARDLAHFERLRGRLPGDDLVMVFALMDVDHFKQVNDQQGHRAGDLVLKQLGKRLEALVRSGDYVVRWGGEEFLIIFREMARSNTQTIIHRLQKKMGDEAFFIDEDHQVNITVSIGFSEYPLMPETQGRSLSWEAIVDLADHALYQVKNHGRNGWAVVRPGDETDPIEFLRRVRKDLDTALAEGQAILSASWLKQGGQ</sequence>
<dbReference type="InterPro" id="IPR029787">
    <property type="entry name" value="Nucleotide_cyclase"/>
</dbReference>
<dbReference type="EC" id="2.7.7.65" evidence="1"/>
<evidence type="ECO:0000256" key="4">
    <source>
        <dbReference type="SAM" id="Phobius"/>
    </source>
</evidence>